<name>A0A4D7YM55_AGRTU</name>
<reference evidence="1 2" key="1">
    <citation type="submission" date="2019-04" db="EMBL/GenBank/DDBJ databases">
        <title>Complete genome sequence of Agrobacterium tumefaciens CFBP7129.</title>
        <authorList>
            <person name="Haryono M."/>
            <person name="Lin Y.-C."/>
            <person name="Lai E.-M."/>
            <person name="Kuo C.-H."/>
        </authorList>
    </citation>
    <scope>NUCLEOTIDE SEQUENCE [LARGE SCALE GENOMIC DNA]</scope>
    <source>
        <strain evidence="1 2">CFBP7129</strain>
    </source>
</reference>
<dbReference type="Proteomes" id="UP000298649">
    <property type="component" value="Chromosome linear"/>
</dbReference>
<dbReference type="RefSeq" id="WP_137004442.1">
    <property type="nucleotide sequence ID" value="NZ_CP039923.1"/>
</dbReference>
<sequence>MRRITLSLHGHYVECYLYFDFAWLISKDGLIRAFDIEEFCRNRLNGSGNAASKIFADNRRISAGGPDQEVDRLLQTKSSLDVSVDDVERFSYTFESNVDFKSLLDIRFYYGRAYFSTEKSIHQFTALDRGNLQFGGIGRAAKVSLNRRLVSDLACRQFRCRYGAVSAACGKNGGLVAFRTNSNDSDWEIAFQKFASHSYGIELNRNAISNLRTPTQVEFYNAQSRKTASISSSGLEADEAKQDTVELMSVGDLGYQSQADHLRDLIETGGSAVKRVFLFKSTFWVEFQNGTIKRLAATEKEQITNPRILGSFDAPGRVLSTDNTKMGVVVETDDHVFLRCQGRWVTIVDDQVHSMRGYMNSKRYQNVVTAVRRERVDLVALMP</sequence>
<dbReference type="EMBL" id="CP039923">
    <property type="protein sequence ID" value="QCL95498.1"/>
    <property type="molecule type" value="Genomic_DNA"/>
</dbReference>
<evidence type="ECO:0000313" key="1">
    <source>
        <dbReference type="EMBL" id="QCL95498.1"/>
    </source>
</evidence>
<organism evidence="1 2">
    <name type="scientific">Agrobacterium tumefaciens</name>
    <dbReference type="NCBI Taxonomy" id="358"/>
    <lineage>
        <taxon>Bacteria</taxon>
        <taxon>Pseudomonadati</taxon>
        <taxon>Pseudomonadota</taxon>
        <taxon>Alphaproteobacteria</taxon>
        <taxon>Hyphomicrobiales</taxon>
        <taxon>Rhizobiaceae</taxon>
        <taxon>Rhizobium/Agrobacterium group</taxon>
        <taxon>Agrobacterium</taxon>
        <taxon>Agrobacterium tumefaciens complex</taxon>
    </lineage>
</organism>
<proteinExistence type="predicted"/>
<gene>
    <name evidence="1" type="ORF">CFBP7129_14415</name>
</gene>
<protein>
    <submittedName>
        <fullName evidence="1">Uncharacterized protein</fullName>
    </submittedName>
</protein>
<dbReference type="AlphaFoldDB" id="A0A4D7YM55"/>
<accession>A0A4D7YM55</accession>
<evidence type="ECO:0000313" key="2">
    <source>
        <dbReference type="Proteomes" id="UP000298649"/>
    </source>
</evidence>